<keyword evidence="5" id="KW-0732">Signal</keyword>
<name>A0ABS3KGJ4_9PROT</name>
<dbReference type="CDD" id="cd07720">
    <property type="entry name" value="OPHC2-like_MBL-fold"/>
    <property type="match status" value="1"/>
</dbReference>
<dbReference type="SMART" id="SM00849">
    <property type="entry name" value="Lactamase_B"/>
    <property type="match status" value="1"/>
</dbReference>
<evidence type="ECO:0000313" key="7">
    <source>
        <dbReference type="EMBL" id="MBO1076097.1"/>
    </source>
</evidence>
<keyword evidence="8" id="KW-1185">Reference proteome</keyword>
<sequence length="324" mass="35026">MRRRPIIAALLAVLAASPAAALAHEARLSAPRVLPQVSGLYRFQAGEVRITALSDGSVPQDLHKLLLGTTEVRTDALLAQSYLTNPVEASINVYLLEMGDRRILVDAGAGEMFGPGMGGKLIANLALAGVRPGQITDILITHVHTDHTGGLVKAGAAVFENATVHLGKPDIDFFMDPSNATKAHYDIRYFEEAITALKPYLDAGKIRTFAATEEILPGITATLHPGHTPGSAFYTLRSMDQRIVFIGDLIHVSSVQFPEPDITIVYDVDPKKAAERRVEQFSLFARDGELVAAPHLPFPGIGHVRAAQRGFAWVPVEYGDRDAR</sequence>
<comment type="similarity">
    <text evidence="1">Belongs to the metallo-beta-lactamase superfamily.</text>
</comment>
<protein>
    <submittedName>
        <fullName evidence="7">MBL fold metallo-hydrolase</fullName>
    </submittedName>
</protein>
<feature type="domain" description="Metallo-beta-lactamase" evidence="6">
    <location>
        <begin position="90"/>
        <end position="295"/>
    </location>
</feature>
<dbReference type="InterPro" id="IPR001279">
    <property type="entry name" value="Metallo-B-lactamas"/>
</dbReference>
<dbReference type="EMBL" id="JACTNF010000017">
    <property type="protein sequence ID" value="MBO1076097.1"/>
    <property type="molecule type" value="Genomic_DNA"/>
</dbReference>
<evidence type="ECO:0000259" key="6">
    <source>
        <dbReference type="SMART" id="SM00849"/>
    </source>
</evidence>
<dbReference type="SUPFAM" id="SSF56281">
    <property type="entry name" value="Metallo-hydrolase/oxidoreductase"/>
    <property type="match status" value="1"/>
</dbReference>
<dbReference type="PANTHER" id="PTHR42978">
    <property type="entry name" value="QUORUM-QUENCHING LACTONASE YTNP-RELATED-RELATED"/>
    <property type="match status" value="1"/>
</dbReference>
<feature type="chain" id="PRO_5046071117" evidence="5">
    <location>
        <begin position="24"/>
        <end position="324"/>
    </location>
</feature>
<gene>
    <name evidence="7" type="ORF">IAI60_15880</name>
</gene>
<evidence type="ECO:0000256" key="2">
    <source>
        <dbReference type="ARBA" id="ARBA00022723"/>
    </source>
</evidence>
<dbReference type="PANTHER" id="PTHR42978:SF6">
    <property type="entry name" value="QUORUM-QUENCHING LACTONASE YTNP-RELATED"/>
    <property type="match status" value="1"/>
</dbReference>
<evidence type="ECO:0000313" key="8">
    <source>
        <dbReference type="Proteomes" id="UP001518990"/>
    </source>
</evidence>
<dbReference type="InterPro" id="IPR036866">
    <property type="entry name" value="RibonucZ/Hydroxyglut_hydro"/>
</dbReference>
<comment type="caution">
    <text evidence="7">The sequence shown here is derived from an EMBL/GenBank/DDBJ whole genome shotgun (WGS) entry which is preliminary data.</text>
</comment>
<evidence type="ECO:0000256" key="3">
    <source>
        <dbReference type="ARBA" id="ARBA00022801"/>
    </source>
</evidence>
<evidence type="ECO:0000256" key="1">
    <source>
        <dbReference type="ARBA" id="ARBA00007749"/>
    </source>
</evidence>
<dbReference type="Gene3D" id="3.60.15.10">
    <property type="entry name" value="Ribonuclease Z/Hydroxyacylglutathione hydrolase-like"/>
    <property type="match status" value="1"/>
</dbReference>
<evidence type="ECO:0000256" key="5">
    <source>
        <dbReference type="SAM" id="SignalP"/>
    </source>
</evidence>
<keyword evidence="2" id="KW-0479">Metal-binding</keyword>
<accession>A0ABS3KGJ4</accession>
<keyword evidence="3" id="KW-0378">Hydrolase</keyword>
<feature type="signal peptide" evidence="5">
    <location>
        <begin position="1"/>
        <end position="23"/>
    </location>
</feature>
<dbReference type="RefSeq" id="WP_207448759.1">
    <property type="nucleotide sequence ID" value="NZ_CP061093.1"/>
</dbReference>
<dbReference type="Proteomes" id="UP001518990">
    <property type="component" value="Unassembled WGS sequence"/>
</dbReference>
<reference evidence="7 8" key="1">
    <citation type="submission" date="2020-09" db="EMBL/GenBank/DDBJ databases">
        <title>Roseomonas.</title>
        <authorList>
            <person name="Zhu W."/>
        </authorList>
    </citation>
    <scope>NUCLEOTIDE SEQUENCE [LARGE SCALE GENOMIC DNA]</scope>
    <source>
        <strain evidence="7 8">1311</strain>
    </source>
</reference>
<dbReference type="Pfam" id="PF00753">
    <property type="entry name" value="Lactamase_B"/>
    <property type="match status" value="1"/>
</dbReference>
<proteinExistence type="inferred from homology"/>
<evidence type="ECO:0000256" key="4">
    <source>
        <dbReference type="ARBA" id="ARBA00022833"/>
    </source>
</evidence>
<organism evidence="7 8">
    <name type="scientific">Roseomonas marmotae</name>
    <dbReference type="NCBI Taxonomy" id="2768161"/>
    <lineage>
        <taxon>Bacteria</taxon>
        <taxon>Pseudomonadati</taxon>
        <taxon>Pseudomonadota</taxon>
        <taxon>Alphaproteobacteria</taxon>
        <taxon>Acetobacterales</taxon>
        <taxon>Roseomonadaceae</taxon>
        <taxon>Roseomonas</taxon>
    </lineage>
</organism>
<dbReference type="InterPro" id="IPR051013">
    <property type="entry name" value="MBL_superfamily_lactonases"/>
</dbReference>
<keyword evidence="4" id="KW-0862">Zinc</keyword>